<keyword evidence="3" id="KW-1185">Reference proteome</keyword>
<dbReference type="NCBIfam" id="TIGR04183">
    <property type="entry name" value="Por_Secre_tail"/>
    <property type="match status" value="1"/>
</dbReference>
<dbReference type="InterPro" id="IPR013320">
    <property type="entry name" value="ConA-like_dom_sf"/>
</dbReference>
<dbReference type="GO" id="GO:0004553">
    <property type="term" value="F:hydrolase activity, hydrolyzing O-glycosyl compounds"/>
    <property type="evidence" value="ECO:0007669"/>
    <property type="project" value="UniProtKB-ARBA"/>
</dbReference>
<sequence>MRTHLAIFILTLFISSSLAYSQGPGGVRDNSTNLFWLRGDVGLFESGGLVSLWEDQAASNNASPPSTQEPAFTDPAINGIEGVTFSSGKELTIANSGSINTSNFSTRTIFLVFTTPSTFSGSQVLYEQGNSSDGLIIYLDGSGQLNAGVYNSTNDYFITSGVLTTSTDYIMAFTFDGGVTTIEAFIDNTSLGTNTSTLASVTGTTGDITFGDSGDGNQISGGSTITNGGAGFTGTITEAIYYNVALNDAEITIINNYLGEKYGITLTSNDEYAQAGYENELVGIGRQTAGNTDTSISGSGGEIYFDESGGTLDSDDEWVFTGHNGTSHGTTKSDVDAGLTGFSRWARVWYLEKTGTVDITLSFDTDEAGFGPADDIGTTGDFKLLYSTDPSSVDFTEASGTPAASFTDGNNKVTFTVTDANLADGYYTLGVTEIVNFYSYKSGDWDDPLNWTTDPSGSIRVNPDSRYPNQTTDNVTILNGDEIDIDADAVTSNGGSYTIGDVIINAGGILDIEGTSGHTFENFSGKGTLVMEGDNFPSINTTNNFVSTSGGTVQLSGSSDYTFNAAGKATFNNLDIAVTSATVTLMDSLILNGNLELSSGTFRINDDSGTDLIRLEVAGDVTVSSGASFTVGLGDASNDRTGETNVRGVFDFHQIDLKGDFTNEGTITFTNINATSVTNEEFYEAYPTAGDQDNDNGAGPLDATEYGVVELLMTNDSENQDITCNGACTFYRIEIDKGTDDTYICEINANSQANFNLYGRVAFQQHFGTDETLYENPRALGLEKGTLKLGDNINLPEICRNDPSTYGGNSARVCTGSCNSDYVIFPDARFWVAGTSVVNSEDQNGFHVMGKLKVSDNGEISKTGDGKCQIIFDDNAVVEITGGTVTVNQVRTKSNGIDPQGAWIHTGGTVTVNSLSTNAGTNGDHALFSMPFSTMNFTMTEEDPSNPTILNIEMEDQGDNDRPKQTSGEDVLIQIGIEEGNYIVNGGTVTVNILESSVDQDHGIINSTIPFWNLTLDKISTNNQEHKLRAVNAGGTATPAASIQDLVVLNDFRMLDNGCGCTNNNRVRFDTNGANMTIGNGFFIESNTFIDTDENTMTFDGTSSVQRISVEGVMEYGPGGSKSSGLYQMVLSGSGTKRIEGTLDPFEIGDSLAIGSGVTFDDNGFTVEVNGDIYNAGTHTGQGKIELTGGGASHSINGDGNGTFANLELDDANGALFINDFNIVDTLTLTTGILDIDIHGLILNSDSAGISISSPGTTKYIRTAGNASDEGISMYLANDRDDYLFPIGTDQESGTDKYTPLELSISGSSSSNDGYIKVSVADAILPTMDPTETARLTYYWRINHSGFTTKPDISLRMNYDDEDITGNENTYNGGYVLDELPFTRTEEDANDDDRNNNELVFNGTSNNGAFPGNRFEIINANFSSAGSNAWNGLPEIYYTAYDVGTGFTADWDQNSTWSTEGHWNGAAAASDYPQAGDIAVIGWDPDEASGTDSHWITADDDVTVAQIVFADSVDDGTGTWSQRSVAFGPQVRFEELTSGGGVLDLTTGLISGPGRLRFLVDCSTCDTDASASVIEIATFSADVGDFVEIDGNEFYFDAQGTLDGSSFGVEIPTSFPDEYPDLVIRDGGYFVFTEDIQVNYDLIIRSGGTLRLNSGANGDITVLDDVRMVVNAEADFIEFPSTGTARTLTIGDDLAMDTGAEDESDGDQITVLNTTPSSLEHRLIVGGDIIQGPIDVIDLYNGAGTNNNAILELNGTGSHSYSITSGTSNPDLYRIVLNMGTDQSNSFSFDDDFDLNGPTNTTTKALEIQNGTFILNDAAIDIELNTGGGDFTIPSSGGLTLTAGTARISATGTGSGNGVRLNGKLTIDGGDAVFTDGANGDNYIEYGSGGSSEIELSSGNLIVGSQLRRSTLSSTGTLTYNQTGGIALFGVNTGATFVNDRGVFELTDGSFTLDITSGTDAFALVDAQANPTNGSFILGSSITTPTVSISDVSFIDFGYNDGTYTTAGSPRFDLNTYVGLSNIRIDSLNAGSPSARLVVNDLDVSGDIKIHNSGSLDANGFQINLAGNLENDGTYTPNNNLFVFDGSTQEISGTTATSFYDLTVNSSGTLSIDNATVPASGIIVTNDFNVNSGTFDDQGVPTNAQGNVDIVTTYDGSGGLTMNSPSVSQEITSSDRAGTISKLIIDNSNGVTLAQTGGGEVVTLTVDDEIAVNDGVFNISDNRLFIDGDASITTTGSFDENTMISVNGVKKSDGIEKEFNSSTSFTIPLGVPGKYTPIDVVINSSETATILFKVINSAHPSATGTDVLDYYWVVTTSDSDITGFAGSSITFHYIGSDVNGNINNYANARLETPNWTKLQPPISGNGISSAAKTITWDDTDLGNNNFTGEYTIGDPDDIPDELLIYRTVTSANGNWSSTALWEVSNDGGMSFSAAGEVPRAGSIVEIRSDADITMSSASDNDQNIFSVDIEGTLNIADSDGHNFGDVTGTGTMKLESGTLPGGNLDDFFTTTGGTINFGGSGSFTIPADFTDVRGLVISDGGTKNIPAIAYTIGAGGITIQDGSTLSNTNNVGFSSTGPITISNGTLNAGNSSTSITADDLILTSGTYNGNGVNATLSGDLNISGGTFNAGSGDLSLNGDVDYTGGIFNNGSGKVVFEGTNNQVVNGDFKPDKMYDVEINKASGQVYIGNMDTIAIANTLTLTAGRFNTLDSTSAAILLCDVGTGSGNYTRTSGHINGPLLVELGNSQSFTFPVGKNNLYRPFQVNSTSGQSGVQVWEVEFYNVSPVSNEAAVDNFDVEASSNVQSIIEEEYWRVNTASPANGATFRVSEIVTTISQDEIDDQELRVLIWDDAGTEWDDLGGVASGTPSSASIVSTIGAAFSENYFSYGSENSMSVLPVELTYFKGVAENNQVKLIWETASEINNDFFEVQRSADGNSFEAIGVVKGNGNSNEPIQYTFRDSKPYLGLSYYRLRQVDFDGAEEYLPIIQVDNNFKQKGINISTYPNPTSPENLNVRILSGDDHSGITLEIVDMAGRSYVQNHFNGSLIIDQKLEIKRKMIPGIYFMIVQQGRNTQRHKIIIR</sequence>
<dbReference type="InterPro" id="IPR026444">
    <property type="entry name" value="Secre_tail"/>
</dbReference>
<feature type="chain" id="PRO_5013371667" description="Por secretion system C-terminal sorting domain-containing protein" evidence="1">
    <location>
        <begin position="22"/>
        <end position="3081"/>
    </location>
</feature>
<evidence type="ECO:0000313" key="2">
    <source>
        <dbReference type="EMBL" id="SNT25265.1"/>
    </source>
</evidence>
<evidence type="ECO:0000313" key="3">
    <source>
        <dbReference type="Proteomes" id="UP000198393"/>
    </source>
</evidence>
<proteinExistence type="predicted"/>
<keyword evidence="1" id="KW-0732">Signal</keyword>
<dbReference type="GO" id="GO:0005975">
    <property type="term" value="P:carbohydrate metabolic process"/>
    <property type="evidence" value="ECO:0007669"/>
    <property type="project" value="UniProtKB-ARBA"/>
</dbReference>
<dbReference type="EMBL" id="FZPD01000005">
    <property type="protein sequence ID" value="SNT25265.1"/>
    <property type="molecule type" value="Genomic_DNA"/>
</dbReference>
<dbReference type="SUPFAM" id="SSF49899">
    <property type="entry name" value="Concanavalin A-like lectins/glucanases"/>
    <property type="match status" value="1"/>
</dbReference>
<dbReference type="OrthoDB" id="1109367at2"/>
<accession>A0A239L4L8</accession>
<evidence type="ECO:0008006" key="4">
    <source>
        <dbReference type="Google" id="ProtNLM"/>
    </source>
</evidence>
<dbReference type="RefSeq" id="WP_089357660.1">
    <property type="nucleotide sequence ID" value="NZ_FZPD01000005.1"/>
</dbReference>
<gene>
    <name evidence="2" type="ORF">SAMN05421640_2964</name>
</gene>
<feature type="signal peptide" evidence="1">
    <location>
        <begin position="1"/>
        <end position="21"/>
    </location>
</feature>
<evidence type="ECO:0000256" key="1">
    <source>
        <dbReference type="SAM" id="SignalP"/>
    </source>
</evidence>
<dbReference type="Proteomes" id="UP000198393">
    <property type="component" value="Unassembled WGS sequence"/>
</dbReference>
<organism evidence="2 3">
    <name type="scientific">Ekhidna lutea</name>
    <dbReference type="NCBI Taxonomy" id="447679"/>
    <lineage>
        <taxon>Bacteria</taxon>
        <taxon>Pseudomonadati</taxon>
        <taxon>Bacteroidota</taxon>
        <taxon>Cytophagia</taxon>
        <taxon>Cytophagales</taxon>
        <taxon>Reichenbachiellaceae</taxon>
        <taxon>Ekhidna</taxon>
    </lineage>
</organism>
<protein>
    <recommendedName>
        <fullName evidence="4">Por secretion system C-terminal sorting domain-containing protein</fullName>
    </recommendedName>
</protein>
<reference evidence="2 3" key="1">
    <citation type="submission" date="2017-06" db="EMBL/GenBank/DDBJ databases">
        <authorList>
            <person name="Kim H.J."/>
            <person name="Triplett B.A."/>
        </authorList>
    </citation>
    <scope>NUCLEOTIDE SEQUENCE [LARGE SCALE GENOMIC DNA]</scope>
    <source>
        <strain evidence="2 3">DSM 19307</strain>
    </source>
</reference>
<name>A0A239L4L8_EKHLU</name>